<evidence type="ECO:0000313" key="2">
    <source>
        <dbReference type="EMBL" id="MYN26954.1"/>
    </source>
</evidence>
<organism evidence="2 3">
    <name type="scientific">Duganella levis</name>
    <dbReference type="NCBI Taxonomy" id="2692169"/>
    <lineage>
        <taxon>Bacteria</taxon>
        <taxon>Pseudomonadati</taxon>
        <taxon>Pseudomonadota</taxon>
        <taxon>Betaproteobacteria</taxon>
        <taxon>Burkholderiales</taxon>
        <taxon>Oxalobacteraceae</taxon>
        <taxon>Telluria group</taxon>
        <taxon>Duganella</taxon>
    </lineage>
</organism>
<comment type="caution">
    <text evidence="2">The sequence shown here is derived from an EMBL/GenBank/DDBJ whole genome shotgun (WGS) entry which is preliminary data.</text>
</comment>
<keyword evidence="3" id="KW-1185">Reference proteome</keyword>
<protein>
    <recommendedName>
        <fullName evidence="1">Abortive infection protein-like C-terminal domain-containing protein</fullName>
    </recommendedName>
</protein>
<feature type="domain" description="Abortive infection protein-like C-terminal" evidence="1">
    <location>
        <begin position="218"/>
        <end position="293"/>
    </location>
</feature>
<proteinExistence type="predicted"/>
<evidence type="ECO:0000313" key="3">
    <source>
        <dbReference type="Proteomes" id="UP000642144"/>
    </source>
</evidence>
<accession>A0ABW9VZJ0</accession>
<dbReference type="Pfam" id="PF14355">
    <property type="entry name" value="Abi_C"/>
    <property type="match status" value="1"/>
</dbReference>
<dbReference type="EMBL" id="WWCT01000007">
    <property type="protein sequence ID" value="MYN26954.1"/>
    <property type="molecule type" value="Genomic_DNA"/>
</dbReference>
<dbReference type="RefSeq" id="WP_161054958.1">
    <property type="nucleotide sequence ID" value="NZ_WWCT01000007.1"/>
</dbReference>
<reference evidence="2 3" key="1">
    <citation type="submission" date="2019-12" db="EMBL/GenBank/DDBJ databases">
        <title>Novel species isolated from a subtropical stream in China.</title>
        <authorList>
            <person name="Lu H."/>
        </authorList>
    </citation>
    <scope>NUCLEOTIDE SEQUENCE [LARGE SCALE GENOMIC DNA]</scope>
    <source>
        <strain evidence="2 3">CY42W</strain>
    </source>
</reference>
<evidence type="ECO:0000259" key="1">
    <source>
        <dbReference type="Pfam" id="PF14355"/>
    </source>
</evidence>
<name>A0ABW9VZJ0_9BURK</name>
<sequence>MSTPLDRLRQKTEVLKSKRSVLSTHLFDLEKSLAELFDGLDIRAHTPDVTLEEYAFDERTYGYLSFSDSTLRVAYRTTEQDREEAMYGVPEEEQGYSVRALAKTSSEWLEKLATPENIATLTSRLELALDTLIASTDSSISALTRVFEFQTVQVHTDAVETLQSFDSNLVKAWKEAHTQITVAPAESITKSSSYVESICKHILVGLGTPMPTKQVMTSLIGECEKALGLSEDKQADLDLKSVVGGIKSICQGIGALRTHFGTAHGKEPGAYLINEHYARLINTSAAAVSVFLVQRYHAKRLSSNSQSTGVSAS</sequence>
<gene>
    <name evidence="2" type="ORF">GTP69_11090</name>
</gene>
<dbReference type="Proteomes" id="UP000642144">
    <property type="component" value="Unassembled WGS sequence"/>
</dbReference>
<dbReference type="InterPro" id="IPR026001">
    <property type="entry name" value="Abi-like_C"/>
</dbReference>